<accession>A0A8T1VLX3</accession>
<evidence type="ECO:0000313" key="4">
    <source>
        <dbReference type="Proteomes" id="UP000694044"/>
    </source>
</evidence>
<dbReference type="AlphaFoldDB" id="A0A8T1VLX3"/>
<reference evidence="3" key="1">
    <citation type="submission" date="2021-02" db="EMBL/GenBank/DDBJ databases">
        <authorList>
            <person name="Palmer J.M."/>
        </authorList>
    </citation>
    <scope>NUCLEOTIDE SEQUENCE</scope>
    <source>
        <strain evidence="3">SCRP734</strain>
    </source>
</reference>
<dbReference type="OrthoDB" id="654191at2759"/>
<gene>
    <name evidence="3" type="ORF">PHYPSEUDO_005065</name>
</gene>
<sequence length="456" mass="51533">MPAGAEVDCRIDFLEQQIRDLEQHLRNECSSSVKLRVQLTQQAAELEQAVSQLKQQLNQAVNAYRVQRQRADQLQLAIGSGRVQNQREVALREQIQRQAQQIREQQAAFSATTTRLFEQRRNAQKNQEQLQMKVELLEMRLQDEDVSLEEERVPLHGQATEVIERWTCSSILATKNRETQLSNPTRTTPPKTMSIDKTTNQVLSQRLSVQLREFELERAQLLEQASDAAIARQGISLQNPRNREAALTCPISRELLVDPVVTECCGKTFSSQALTRALDRRSSCPLCDEDERVQDIVPASSPPPRAGDDTEVDKVSDVQAGRSLGSSQRTEESGLRQSRHRERRIQRLFRRRSSRSIPLSALPASDSETFPSAASSADESAESRRQTRSSARRRQQSSGENDTSTGPLNAVATWLARHGHPGSRRRITRHRQPSTALYLLRSQGELEQFPDDSDSD</sequence>
<evidence type="ECO:0000256" key="1">
    <source>
        <dbReference type="SAM" id="Coils"/>
    </source>
</evidence>
<evidence type="ECO:0008006" key="5">
    <source>
        <dbReference type="Google" id="ProtNLM"/>
    </source>
</evidence>
<proteinExistence type="predicted"/>
<evidence type="ECO:0000256" key="2">
    <source>
        <dbReference type="SAM" id="MobiDB-lite"/>
    </source>
</evidence>
<keyword evidence="1" id="KW-0175">Coiled coil</keyword>
<organism evidence="3 4">
    <name type="scientific">Phytophthora pseudosyringae</name>
    <dbReference type="NCBI Taxonomy" id="221518"/>
    <lineage>
        <taxon>Eukaryota</taxon>
        <taxon>Sar</taxon>
        <taxon>Stramenopiles</taxon>
        <taxon>Oomycota</taxon>
        <taxon>Peronosporomycetes</taxon>
        <taxon>Peronosporales</taxon>
        <taxon>Peronosporaceae</taxon>
        <taxon>Phytophthora</taxon>
    </lineage>
</organism>
<dbReference type="EMBL" id="JAGDFM010000213">
    <property type="protein sequence ID" value="KAG7382277.1"/>
    <property type="molecule type" value="Genomic_DNA"/>
</dbReference>
<feature type="compositionally biased region" description="Basic residues" evidence="2">
    <location>
        <begin position="417"/>
        <end position="432"/>
    </location>
</feature>
<keyword evidence="4" id="KW-1185">Reference proteome</keyword>
<protein>
    <recommendedName>
        <fullName evidence="5">SP-RING-type domain-containing protein</fullName>
    </recommendedName>
</protein>
<feature type="coiled-coil region" evidence="1">
    <location>
        <begin position="4"/>
        <end position="140"/>
    </location>
</feature>
<name>A0A8T1VLX3_9STRA</name>
<evidence type="ECO:0000313" key="3">
    <source>
        <dbReference type="EMBL" id="KAG7382277.1"/>
    </source>
</evidence>
<feature type="compositionally biased region" description="Basic residues" evidence="2">
    <location>
        <begin position="386"/>
        <end position="395"/>
    </location>
</feature>
<feature type="compositionally biased region" description="Basic residues" evidence="2">
    <location>
        <begin position="337"/>
        <end position="354"/>
    </location>
</feature>
<dbReference type="Proteomes" id="UP000694044">
    <property type="component" value="Unassembled WGS sequence"/>
</dbReference>
<feature type="region of interest" description="Disordered" evidence="2">
    <location>
        <begin position="318"/>
        <end position="433"/>
    </location>
</feature>
<comment type="caution">
    <text evidence="3">The sequence shown here is derived from an EMBL/GenBank/DDBJ whole genome shotgun (WGS) entry which is preliminary data.</text>
</comment>